<keyword evidence="2" id="KW-0472">Membrane</keyword>
<proteinExistence type="predicted"/>
<feature type="transmembrane region" description="Helical" evidence="2">
    <location>
        <begin position="61"/>
        <end position="78"/>
    </location>
</feature>
<feature type="transmembrane region" description="Helical" evidence="2">
    <location>
        <begin position="349"/>
        <end position="368"/>
    </location>
</feature>
<keyword evidence="2" id="KW-0812">Transmembrane</keyword>
<evidence type="ECO:0008006" key="5">
    <source>
        <dbReference type="Google" id="ProtNLM"/>
    </source>
</evidence>
<feature type="transmembrane region" description="Helical" evidence="2">
    <location>
        <begin position="316"/>
        <end position="337"/>
    </location>
</feature>
<dbReference type="PANTHER" id="PTHR36844:SF1">
    <property type="entry name" value="PROTEASE PRSW"/>
    <property type="match status" value="1"/>
</dbReference>
<reference evidence="3 4" key="1">
    <citation type="journal article" date="2008" name="Int. J. Syst. Evol. Microbiol.">
        <title>Tessaracoccus flavescens sp. nov., isolated from marine sediment.</title>
        <authorList>
            <person name="Lee D.W."/>
            <person name="Lee S.D."/>
        </authorList>
    </citation>
    <scope>NUCLEOTIDE SEQUENCE [LARGE SCALE GENOMIC DNA]</scope>
    <source>
        <strain evidence="3 4">SST-39T</strain>
    </source>
</reference>
<feature type="transmembrane region" description="Helical" evidence="2">
    <location>
        <begin position="237"/>
        <end position="257"/>
    </location>
</feature>
<evidence type="ECO:0000313" key="4">
    <source>
        <dbReference type="Proteomes" id="UP000188235"/>
    </source>
</evidence>
<feature type="region of interest" description="Disordered" evidence="1">
    <location>
        <begin position="474"/>
        <end position="517"/>
    </location>
</feature>
<dbReference type="Proteomes" id="UP000188235">
    <property type="component" value="Chromosome"/>
</dbReference>
<dbReference type="STRING" id="399497.BW733_13970"/>
<feature type="transmembrane region" description="Helical" evidence="2">
    <location>
        <begin position="135"/>
        <end position="153"/>
    </location>
</feature>
<dbReference type="EMBL" id="CP019607">
    <property type="protein sequence ID" value="AQP51762.1"/>
    <property type="molecule type" value="Genomic_DNA"/>
</dbReference>
<feature type="transmembrane region" description="Helical" evidence="2">
    <location>
        <begin position="203"/>
        <end position="225"/>
    </location>
</feature>
<feature type="transmembrane region" description="Helical" evidence="2">
    <location>
        <begin position="290"/>
        <end position="309"/>
    </location>
</feature>
<accession>A0A1Q2D0B7</accession>
<dbReference type="Pfam" id="PF13367">
    <property type="entry name" value="PrsW-protease"/>
    <property type="match status" value="1"/>
</dbReference>
<gene>
    <name evidence="3" type="ORF">BW733_13970</name>
</gene>
<organism evidence="3 4">
    <name type="scientific">Tessaracoccus flavescens</name>
    <dbReference type="NCBI Taxonomy" id="399497"/>
    <lineage>
        <taxon>Bacteria</taxon>
        <taxon>Bacillati</taxon>
        <taxon>Actinomycetota</taxon>
        <taxon>Actinomycetes</taxon>
        <taxon>Propionibacteriales</taxon>
        <taxon>Propionibacteriaceae</taxon>
        <taxon>Tessaracoccus</taxon>
    </lineage>
</organism>
<evidence type="ECO:0000256" key="2">
    <source>
        <dbReference type="SAM" id="Phobius"/>
    </source>
</evidence>
<dbReference type="KEGG" id="tfa:BW733_13970"/>
<sequence length="517" mass="58158">MTEARILNRQRWLDGVAMTPTNRAWYADWRVWASFATPLVMAVWALFFAQWRHWIQATPLVWVPIALVALGAGFFLNFTRPGRWLRRQPAFWMTIVLVPLYFAGLYNQYWMLHPDQTFEDGSVALGITDEAFRKGAFYAMWTALAYFTLFVWLDRFRSARPVIWLLVFGWGACASTWFSIHVNTWVGMAMSTREANADSGSRAAIFAAPFVEEFAKATILIFLVVMWRNKIVSRLSMVTLAGLSAIGFAFVENILYYSRVWMQATNDITIANPEETMLELVKLRGIYTSFGHPLFTMMTAGGLVIGLAARSKIVRVMAPVGGFMLACAGHMLFNGLASTNSTEDLMVPWYMALGLVGVIIVSLIVSVIGNGQLLKARLTDYHRAGWISKRDVEVFGGPLRRMWLLFVSMFRGPRVWWRTRKLMRHFTELAYLRNQMVRGTVGMAGDERAKDLIHEIEVLRQGTALSDYAGLPLIPPSKKKSLPKPPPGQDPGTTTPTYPPPTSPGPAGVGGNWPTPR</sequence>
<feature type="transmembrane region" description="Helical" evidence="2">
    <location>
        <begin position="162"/>
        <end position="183"/>
    </location>
</feature>
<evidence type="ECO:0000256" key="1">
    <source>
        <dbReference type="SAM" id="MobiDB-lite"/>
    </source>
</evidence>
<protein>
    <recommendedName>
        <fullName evidence="5">PrsW family intramembrane metalloprotease</fullName>
    </recommendedName>
</protein>
<name>A0A1Q2D0B7_9ACTN</name>
<dbReference type="InterPro" id="IPR026898">
    <property type="entry name" value="PrsW"/>
</dbReference>
<feature type="transmembrane region" description="Helical" evidence="2">
    <location>
        <begin position="90"/>
        <end position="109"/>
    </location>
</feature>
<keyword evidence="2" id="KW-1133">Transmembrane helix</keyword>
<dbReference type="PANTHER" id="PTHR36844">
    <property type="entry name" value="PROTEASE PRSW"/>
    <property type="match status" value="1"/>
</dbReference>
<dbReference type="AlphaFoldDB" id="A0A1Q2D0B7"/>
<dbReference type="RefSeq" id="WP_161490244.1">
    <property type="nucleotide sequence ID" value="NZ_CP019607.1"/>
</dbReference>
<keyword evidence="4" id="KW-1185">Reference proteome</keyword>
<evidence type="ECO:0000313" key="3">
    <source>
        <dbReference type="EMBL" id="AQP51762.1"/>
    </source>
</evidence>
<feature type="transmembrane region" description="Helical" evidence="2">
    <location>
        <begin position="31"/>
        <end position="49"/>
    </location>
</feature>
<dbReference type="GO" id="GO:0008233">
    <property type="term" value="F:peptidase activity"/>
    <property type="evidence" value="ECO:0007669"/>
    <property type="project" value="InterPro"/>
</dbReference>